<sequence length="528" mass="59977">MSDSITFPKINHDHPISPPISKLDGNTLWYIFYLNADMECLTTGKIVHGLHTLRHTSQVCRDWRTLVVGSSSLWARVLDFSFLPKKRNDWRKEVIRRTGTAPLHIKFHNNNTAPWSIDDFFQDLLEENWNRIHNLDVSFGHGYRDVVPGRWASLFHSPAPSLRSFKFKWRAQREEFYSPSFSLFKNTATSLREFSVLNMNLDLTALSTPNLRRLELNEPVAASNLLRALEHMPLLEALILDSSRGGPIVTGEITSSSFFYSRVSLPCLTEINFAERDGADGSLSLLLHIRPASGCVLFYSCRSCLSRTEINIELYCGVFSTYLRYCPELSSATVLDVRIDEDRFIFKIPLPHKRCFAFEIDDFAGGLPQHIVPSLLWSLTTLQLNKITKLKLPIAFGRSLSLDAEILKFIFKFTSVEDWTTNISSLECLTTIQSQNRNTLAFPSLKVINLDLPVHWGDEESSIVAFLDGRVRLGKPAKTFTLTRGGSLLRVNIEPHPKFYPYLDLQLKGFQRGSKGKGVTESEGEAKI</sequence>
<dbReference type="EMBL" id="KL142415">
    <property type="protein sequence ID" value="KDR67454.1"/>
    <property type="molecule type" value="Genomic_DNA"/>
</dbReference>
<name>A0A067SIE3_GALM3</name>
<organism evidence="1 2">
    <name type="scientific">Galerina marginata (strain CBS 339.88)</name>
    <dbReference type="NCBI Taxonomy" id="685588"/>
    <lineage>
        <taxon>Eukaryota</taxon>
        <taxon>Fungi</taxon>
        <taxon>Dikarya</taxon>
        <taxon>Basidiomycota</taxon>
        <taxon>Agaricomycotina</taxon>
        <taxon>Agaricomycetes</taxon>
        <taxon>Agaricomycetidae</taxon>
        <taxon>Agaricales</taxon>
        <taxon>Agaricineae</taxon>
        <taxon>Strophariaceae</taxon>
        <taxon>Galerina</taxon>
    </lineage>
</organism>
<proteinExistence type="predicted"/>
<reference evidence="2" key="1">
    <citation type="journal article" date="2014" name="Proc. Natl. Acad. Sci. U.S.A.">
        <title>Extensive sampling of basidiomycete genomes demonstrates inadequacy of the white-rot/brown-rot paradigm for wood decay fungi.</title>
        <authorList>
            <person name="Riley R."/>
            <person name="Salamov A.A."/>
            <person name="Brown D.W."/>
            <person name="Nagy L.G."/>
            <person name="Floudas D."/>
            <person name="Held B.W."/>
            <person name="Levasseur A."/>
            <person name="Lombard V."/>
            <person name="Morin E."/>
            <person name="Otillar R."/>
            <person name="Lindquist E.A."/>
            <person name="Sun H."/>
            <person name="LaButti K.M."/>
            <person name="Schmutz J."/>
            <person name="Jabbour D."/>
            <person name="Luo H."/>
            <person name="Baker S.E."/>
            <person name="Pisabarro A.G."/>
            <person name="Walton J.D."/>
            <person name="Blanchette R.A."/>
            <person name="Henrissat B."/>
            <person name="Martin F."/>
            <person name="Cullen D."/>
            <person name="Hibbett D.S."/>
            <person name="Grigoriev I.V."/>
        </authorList>
    </citation>
    <scope>NUCLEOTIDE SEQUENCE [LARGE SCALE GENOMIC DNA]</scope>
    <source>
        <strain evidence="2">CBS 339.88</strain>
    </source>
</reference>
<protein>
    <recommendedName>
        <fullName evidence="3">F-box domain-containing protein</fullName>
    </recommendedName>
</protein>
<keyword evidence="2" id="KW-1185">Reference proteome</keyword>
<dbReference type="OrthoDB" id="3172239at2759"/>
<evidence type="ECO:0008006" key="3">
    <source>
        <dbReference type="Google" id="ProtNLM"/>
    </source>
</evidence>
<accession>A0A067SIE3</accession>
<dbReference type="AlphaFoldDB" id="A0A067SIE3"/>
<evidence type="ECO:0000313" key="1">
    <source>
        <dbReference type="EMBL" id="KDR67454.1"/>
    </source>
</evidence>
<dbReference type="HOGENOM" id="CLU_030662_0_0_1"/>
<gene>
    <name evidence="1" type="ORF">GALMADRAFT_258403</name>
</gene>
<evidence type="ECO:0000313" key="2">
    <source>
        <dbReference type="Proteomes" id="UP000027222"/>
    </source>
</evidence>
<dbReference type="Proteomes" id="UP000027222">
    <property type="component" value="Unassembled WGS sequence"/>
</dbReference>